<proteinExistence type="predicted"/>
<dbReference type="SUPFAM" id="SSF81296">
    <property type="entry name" value="E set domains"/>
    <property type="match status" value="1"/>
</dbReference>
<comment type="caution">
    <text evidence="6">The sequence shown here is derived from an EMBL/GenBank/DDBJ whole genome shotgun (WGS) entry which is preliminary data.</text>
</comment>
<keyword evidence="7" id="KW-1185">Reference proteome</keyword>
<comment type="caution">
    <text evidence="1">Lacks conserved residue(s) required for the propagation of feature annotation.</text>
</comment>
<dbReference type="CDD" id="cd00603">
    <property type="entry name" value="IPT_PCSR"/>
    <property type="match status" value="1"/>
</dbReference>
<keyword evidence="2" id="KW-0472">Membrane</keyword>
<dbReference type="PROSITE" id="PS01186">
    <property type="entry name" value="EGF_2"/>
    <property type="match status" value="1"/>
</dbReference>
<dbReference type="Pfam" id="PF22933">
    <property type="entry name" value="ComC_SSD"/>
    <property type="match status" value="1"/>
</dbReference>
<feature type="transmembrane region" description="Helical" evidence="2">
    <location>
        <begin position="1231"/>
        <end position="1254"/>
    </location>
</feature>
<dbReference type="Gene3D" id="2.60.40.10">
    <property type="entry name" value="Immunoglobulins"/>
    <property type="match status" value="1"/>
</dbReference>
<dbReference type="PROSITE" id="PS50026">
    <property type="entry name" value="EGF_3"/>
    <property type="match status" value="1"/>
</dbReference>
<evidence type="ECO:0000259" key="4">
    <source>
        <dbReference type="PROSITE" id="PS50026"/>
    </source>
</evidence>
<evidence type="ECO:0000256" key="3">
    <source>
        <dbReference type="SAM" id="SignalP"/>
    </source>
</evidence>
<sequence>MLKTTTPTLVFLCIYFLLGVGLVSSQTTWNTGTANNGHIYTYFNTPVSYLFAVESCQSSSSYLVTISNFYEMQFVLTLIGNNEIWISSEQNNNGTHFSNFVYGTGPEMGGSIYDPNTDTSFTYSQWSPLTPTFTTVNSRLTVVVPSGRPHLFNNRDPTLNYGYVCESDGGNIPFIQSGSIPTTGGVLIISGLPASLNHSALSLVGNNINGVTLDITISNFITVSSTSVSVVIPAGTGGYYFTISDGGAYTSGALYFQYQPPKLRYIIPPPDLSQGSLTVSIVGSNFGGSTNLLDVQLSNGIACQSPSIQDTFEGYQMIICQVTGPLLDGFLPVFVKVDEVVTVSYRVPLYFAYNQMFYSLFRQSSTLAYAPTFLQNSQFNQMVPYMSILNDAELIGQVKSYSDPNTQLEFYQPIQIETLPHTFKITQGPNTGVIFDYGSGIDTSSIVDYTVPFFITVSDTPSLTSFNTTAFSYLCEFRQLNPPAFIGIQNILMNTNGGYVIINLNNYGVVSSVLSATCVTCPGNMGSLQLTRVNSGDPTAFLLTLPAGISGPYSFKVTIDSLTSQQSEFDYFPPAVTSVTPAKVTGGMATIFGGNFGQLSSDITINVPGKIITNINFVGSFIEFQITEGTGLITSKLQVGNKVTFFNFTYEAPSISSVLQNSQDTYVEITGSNFGFNLTQISVTYSDKPCTVFSIQDNFLRCYLPKYAQNGFFKISVNGISMTSDYGYNLTPFFSSVTKSAIPQGPVTISGFFWSTQSYDGTPLPPEIITAITDTNSRILNLTCTLNLFTSGPYQYQIQCMFLPFISTTFYQISVVYNTQSYVQNSGYQLAEITQATPIPQNQRGNVTVVGSNFGEIIDSVAIGGRACTSFQRVTSGKVLCDFDGLAPVSNPSIGLEVSIVFGDQNPKRNAFFYTKKIPCPGVTTPCSSHGTCNENNGQCTCESGYDAFDCSVQVPTPSTPPPKPVSTDNSTIIIGSNTTSSSSDDNESSQPSYNFKVGITHIRELTFSGDIVRVLSLVTDIKWVELKEFSENKTLYYRGIFPEKSSLVLEVYTTYYEEPSNYVFGGEDFHISRNSMKLLIHMFNYTFDKETNSLEVIYLSKTSNSISYDCETVQSIPNFGGGDTSDNQTIDWFEINSGGAIFKASFSRRMIVDNRYRLSKVIVLPSTDTLYQLSTASTNEEFNLYTAIVTPYFENDCYLDPNFAVLTTVDYQDKNGKTCNENDEFPRWKIATIVVCAGVGFISLIIILVYVFYQKSLNLRIKSLKFTKLFK</sequence>
<feature type="signal peptide" evidence="3">
    <location>
        <begin position="1"/>
        <end position="25"/>
    </location>
</feature>
<dbReference type="CDD" id="cd00037">
    <property type="entry name" value="CLECT"/>
    <property type="match status" value="1"/>
</dbReference>
<dbReference type="InterPro" id="IPR002049">
    <property type="entry name" value="LE_dom"/>
</dbReference>
<feature type="disulfide bond" evidence="1">
    <location>
        <begin position="942"/>
        <end position="951"/>
    </location>
</feature>
<feature type="domain" description="C-type lectin" evidence="5">
    <location>
        <begin position="35"/>
        <end position="166"/>
    </location>
</feature>
<dbReference type="InterPro" id="IPR000742">
    <property type="entry name" value="EGF"/>
</dbReference>
<gene>
    <name evidence="6" type="ORF">DLAC_06115</name>
</gene>
<dbReference type="InterPro" id="IPR002909">
    <property type="entry name" value="IPT_dom"/>
</dbReference>
<protein>
    <recommendedName>
        <fullName evidence="8">EGF-like domain-containing protein</fullName>
    </recommendedName>
</protein>
<keyword evidence="2" id="KW-0812">Transmembrane</keyword>
<dbReference type="InterPro" id="IPR016187">
    <property type="entry name" value="CTDL_fold"/>
</dbReference>
<dbReference type="AlphaFoldDB" id="A0A151ZHN8"/>
<reference evidence="6 7" key="1">
    <citation type="submission" date="2015-12" db="EMBL/GenBank/DDBJ databases">
        <title>Dictyostelia acquired genes for synthesis and detection of signals that induce cell-type specialization by lateral gene transfer from prokaryotes.</title>
        <authorList>
            <person name="Gloeckner G."/>
            <person name="Schaap P."/>
        </authorList>
    </citation>
    <scope>NUCLEOTIDE SEQUENCE [LARGE SCALE GENOMIC DNA]</scope>
    <source>
        <strain evidence="6 7">TK</strain>
    </source>
</reference>
<keyword evidence="3" id="KW-0732">Signal</keyword>
<dbReference type="Gene3D" id="3.10.100.10">
    <property type="entry name" value="Mannose-Binding Protein A, subunit A"/>
    <property type="match status" value="1"/>
</dbReference>
<evidence type="ECO:0000313" key="7">
    <source>
        <dbReference type="Proteomes" id="UP000076078"/>
    </source>
</evidence>
<dbReference type="PROSITE" id="PS50041">
    <property type="entry name" value="C_TYPE_LECTIN_2"/>
    <property type="match status" value="1"/>
</dbReference>
<organism evidence="6 7">
    <name type="scientific">Tieghemostelium lacteum</name>
    <name type="common">Slime mold</name>
    <name type="synonym">Dictyostelium lacteum</name>
    <dbReference type="NCBI Taxonomy" id="361077"/>
    <lineage>
        <taxon>Eukaryota</taxon>
        <taxon>Amoebozoa</taxon>
        <taxon>Evosea</taxon>
        <taxon>Eumycetozoa</taxon>
        <taxon>Dictyostelia</taxon>
        <taxon>Dictyosteliales</taxon>
        <taxon>Raperosteliaceae</taxon>
        <taxon>Tieghemostelium</taxon>
    </lineage>
</organism>
<evidence type="ECO:0000256" key="1">
    <source>
        <dbReference type="PROSITE-ProRule" id="PRU00076"/>
    </source>
</evidence>
<dbReference type="InterPro" id="IPR013783">
    <property type="entry name" value="Ig-like_fold"/>
</dbReference>
<evidence type="ECO:0000259" key="5">
    <source>
        <dbReference type="PROSITE" id="PS50041"/>
    </source>
</evidence>
<keyword evidence="1" id="KW-1015">Disulfide bond</keyword>
<dbReference type="InterPro" id="IPR054484">
    <property type="entry name" value="ComC_SSD"/>
</dbReference>
<feature type="chain" id="PRO_5007593318" description="EGF-like domain-containing protein" evidence="3">
    <location>
        <begin position="26"/>
        <end position="1272"/>
    </location>
</feature>
<dbReference type="InterPro" id="IPR016186">
    <property type="entry name" value="C-type_lectin-like/link_sf"/>
</dbReference>
<evidence type="ECO:0000256" key="2">
    <source>
        <dbReference type="SAM" id="Phobius"/>
    </source>
</evidence>
<dbReference type="EMBL" id="LODT01000028">
    <property type="protein sequence ID" value="KYQ93425.1"/>
    <property type="molecule type" value="Genomic_DNA"/>
</dbReference>
<feature type="domain" description="EGF-like" evidence="4">
    <location>
        <begin position="916"/>
        <end position="952"/>
    </location>
</feature>
<dbReference type="Proteomes" id="UP000076078">
    <property type="component" value="Unassembled WGS sequence"/>
</dbReference>
<keyword evidence="1" id="KW-0245">EGF-like domain</keyword>
<dbReference type="InterPro" id="IPR001304">
    <property type="entry name" value="C-type_lectin-like"/>
</dbReference>
<dbReference type="InParanoid" id="A0A151ZHN8"/>
<dbReference type="CDD" id="cd00055">
    <property type="entry name" value="EGF_Lam"/>
    <property type="match status" value="1"/>
</dbReference>
<keyword evidence="2" id="KW-1133">Transmembrane helix</keyword>
<dbReference type="PANTHER" id="PTHR31378">
    <property type="entry name" value="EGF-LIKE DOMAIN-CONTAINING PROTEIN-RELATED-RELATED"/>
    <property type="match status" value="1"/>
</dbReference>
<dbReference type="Pfam" id="PF01833">
    <property type="entry name" value="TIG"/>
    <property type="match status" value="1"/>
</dbReference>
<evidence type="ECO:0000313" key="6">
    <source>
        <dbReference type="EMBL" id="KYQ93425.1"/>
    </source>
</evidence>
<dbReference type="SMART" id="SM00034">
    <property type="entry name" value="CLECT"/>
    <property type="match status" value="1"/>
</dbReference>
<dbReference type="PANTHER" id="PTHR31378:SF17">
    <property type="match status" value="1"/>
</dbReference>
<evidence type="ECO:0008006" key="8">
    <source>
        <dbReference type="Google" id="ProtNLM"/>
    </source>
</evidence>
<name>A0A151ZHN8_TIELA</name>
<dbReference type="OrthoDB" id="20978at2759"/>
<dbReference type="OMA" id="TANNGHI"/>
<accession>A0A151ZHN8</accession>
<dbReference type="SUPFAM" id="SSF56436">
    <property type="entry name" value="C-type lectin-like"/>
    <property type="match status" value="1"/>
</dbReference>
<dbReference type="InterPro" id="IPR014756">
    <property type="entry name" value="Ig_E-set"/>
</dbReference>